<dbReference type="AlphaFoldDB" id="A0A2T2WS08"/>
<gene>
    <name evidence="1" type="ORF">C7B43_17755</name>
</gene>
<organism evidence="1 2">
    <name type="scientific">Sulfobacillus benefaciens</name>
    <dbReference type="NCBI Taxonomy" id="453960"/>
    <lineage>
        <taxon>Bacteria</taxon>
        <taxon>Bacillati</taxon>
        <taxon>Bacillota</taxon>
        <taxon>Clostridia</taxon>
        <taxon>Eubacteriales</taxon>
        <taxon>Clostridiales Family XVII. Incertae Sedis</taxon>
        <taxon>Sulfobacillus</taxon>
    </lineage>
</organism>
<accession>A0A2T2WS08</accession>
<dbReference type="Proteomes" id="UP000242699">
    <property type="component" value="Unassembled WGS sequence"/>
</dbReference>
<evidence type="ECO:0000313" key="1">
    <source>
        <dbReference type="EMBL" id="PSR25025.1"/>
    </source>
</evidence>
<name>A0A2T2WS08_9FIRM</name>
<sequence length="74" mass="8475">MSYAVEGLQRICANVSAMRDTLVLPNCRHSQFGPGMHTDETSLPLTGEPVQPCNEQIIHRFRHFVDYLWITVDM</sequence>
<evidence type="ECO:0000313" key="2">
    <source>
        <dbReference type="Proteomes" id="UP000242699"/>
    </source>
</evidence>
<proteinExistence type="predicted"/>
<reference evidence="1 2" key="1">
    <citation type="journal article" date="2014" name="BMC Genomics">
        <title>Comparison of environmental and isolate Sulfobacillus genomes reveals diverse carbon, sulfur, nitrogen, and hydrogen metabolisms.</title>
        <authorList>
            <person name="Justice N.B."/>
            <person name="Norman A."/>
            <person name="Brown C.T."/>
            <person name="Singh A."/>
            <person name="Thomas B.C."/>
            <person name="Banfield J.F."/>
        </authorList>
    </citation>
    <scope>NUCLEOTIDE SEQUENCE [LARGE SCALE GENOMIC DNA]</scope>
    <source>
        <strain evidence="1">AMDSBA1</strain>
    </source>
</reference>
<comment type="caution">
    <text evidence="1">The sequence shown here is derived from an EMBL/GenBank/DDBJ whole genome shotgun (WGS) entry which is preliminary data.</text>
</comment>
<protein>
    <submittedName>
        <fullName evidence="1">Uncharacterized protein</fullName>
    </submittedName>
</protein>
<dbReference type="EMBL" id="PXYT01000062">
    <property type="protein sequence ID" value="PSR25025.1"/>
    <property type="molecule type" value="Genomic_DNA"/>
</dbReference>